<dbReference type="HOGENOM" id="CLU_2949292_0_0_2"/>
<accession>L0HB60</accession>
<evidence type="ECO:0000313" key="1">
    <source>
        <dbReference type="EMBL" id="AGB01235.1"/>
    </source>
</evidence>
<reference evidence="2" key="1">
    <citation type="submission" date="2011-12" db="EMBL/GenBank/DDBJ databases">
        <title>Complete sequence of Methanoregula formicicum SMSP.</title>
        <authorList>
            <person name="Lucas S."/>
            <person name="Han J."/>
            <person name="Lapidus A."/>
            <person name="Cheng J.-F."/>
            <person name="Goodwin L."/>
            <person name="Pitluck S."/>
            <person name="Peters L."/>
            <person name="Ovchinnikova G."/>
            <person name="Teshima H."/>
            <person name="Detter J.C."/>
            <person name="Han C."/>
            <person name="Tapia R."/>
            <person name="Land M."/>
            <person name="Hauser L."/>
            <person name="Kyrpides N."/>
            <person name="Ivanova N."/>
            <person name="Pagani I."/>
            <person name="Imachi H."/>
            <person name="Tamaki H."/>
            <person name="Sekiguchi Y."/>
            <person name="Kamagata Y."/>
            <person name="Cadillo-Quiroz H."/>
            <person name="Zinder S."/>
            <person name="Liu W.-T."/>
            <person name="Woyke T."/>
        </authorList>
    </citation>
    <scope>NUCLEOTIDE SEQUENCE [LARGE SCALE GENOMIC DNA]</scope>
    <source>
        <strain evidence="2">DSM 22288 / NBRC 105244 / SMSP</strain>
    </source>
</reference>
<name>L0HB60_METFS</name>
<dbReference type="AlphaFoldDB" id="L0HB60"/>
<reference evidence="1 2" key="2">
    <citation type="journal article" date="2014" name="Genome Announc.">
        <title>Complete Genome Sequence of Methanoregula formicica SMSPT, a Mesophilic Hydrogenotrophic Methanogen Isolated from a Methanogenic Upflow Anaerobic Sludge Blanket Reactor.</title>
        <authorList>
            <person name="Yamamoto K."/>
            <person name="Tamaki H."/>
            <person name="Cadillo-Quiroz H."/>
            <person name="Imachi H."/>
            <person name="Kyrpides N."/>
            <person name="Woyke T."/>
            <person name="Goodwin L."/>
            <person name="Zinder S.H."/>
            <person name="Kamagata Y."/>
            <person name="Liu W.T."/>
        </authorList>
    </citation>
    <scope>NUCLEOTIDE SEQUENCE [LARGE SCALE GENOMIC DNA]</scope>
    <source>
        <strain evidence="2">DSM 22288 / NBRC 105244 / SMSP</strain>
    </source>
</reference>
<gene>
    <name evidence="1" type="ordered locus">Metfor_0152</name>
</gene>
<protein>
    <submittedName>
        <fullName evidence="1">Uncharacterized protein</fullName>
    </submittedName>
</protein>
<dbReference type="STRING" id="593750.Metfor_0152"/>
<organism evidence="1 2">
    <name type="scientific">Methanoregula formicica (strain DSM 22288 / NBRC 105244 / SMSP)</name>
    <dbReference type="NCBI Taxonomy" id="593750"/>
    <lineage>
        <taxon>Archaea</taxon>
        <taxon>Methanobacteriati</taxon>
        <taxon>Methanobacteriota</taxon>
        <taxon>Stenosarchaea group</taxon>
        <taxon>Methanomicrobia</taxon>
        <taxon>Methanomicrobiales</taxon>
        <taxon>Methanoregulaceae</taxon>
        <taxon>Methanoregula</taxon>
    </lineage>
</organism>
<keyword evidence="2" id="KW-1185">Reference proteome</keyword>
<evidence type="ECO:0000313" key="2">
    <source>
        <dbReference type="Proteomes" id="UP000010824"/>
    </source>
</evidence>
<dbReference type="EMBL" id="CP003167">
    <property type="protein sequence ID" value="AGB01235.1"/>
    <property type="molecule type" value="Genomic_DNA"/>
</dbReference>
<dbReference type="KEGG" id="mfo:Metfor_0152"/>
<proteinExistence type="predicted"/>
<dbReference type="InParanoid" id="L0HB60"/>
<sequence length="59" mass="6933">MNLSEVEAIILSHFWDPSMLTDTTDNPTWTIQYHNGDFLGFTRHRIRKMNQSEPLCLPL</sequence>
<dbReference type="Proteomes" id="UP000010824">
    <property type="component" value="Chromosome"/>
</dbReference>